<dbReference type="Proteomes" id="UP000254412">
    <property type="component" value="Unassembled WGS sequence"/>
</dbReference>
<accession>A0A380GM10</accession>
<proteinExistence type="predicted"/>
<gene>
    <name evidence="1" type="ORF">NCTC13834_01159</name>
</gene>
<reference evidence="1 2" key="1">
    <citation type="submission" date="2018-06" db="EMBL/GenBank/DDBJ databases">
        <authorList>
            <consortium name="Pathogen Informatics"/>
            <person name="Doyle S."/>
        </authorList>
    </citation>
    <scope>NUCLEOTIDE SEQUENCE [LARGE SCALE GENOMIC DNA]</scope>
    <source>
        <strain evidence="1 2">NCTC13834</strain>
    </source>
</reference>
<protein>
    <submittedName>
        <fullName evidence="1">Uncharacterized protein</fullName>
    </submittedName>
</protein>
<name>A0A380GM10_9STAP</name>
<organism evidence="1 2">
    <name type="scientific">Staphylococcus nepalensis</name>
    <dbReference type="NCBI Taxonomy" id="214473"/>
    <lineage>
        <taxon>Bacteria</taxon>
        <taxon>Bacillati</taxon>
        <taxon>Bacillota</taxon>
        <taxon>Bacilli</taxon>
        <taxon>Bacillales</taxon>
        <taxon>Staphylococcaceae</taxon>
        <taxon>Staphylococcus</taxon>
    </lineage>
</organism>
<evidence type="ECO:0000313" key="1">
    <source>
        <dbReference type="EMBL" id="SUM54814.1"/>
    </source>
</evidence>
<dbReference type="EMBL" id="UHDS01000001">
    <property type="protein sequence ID" value="SUM54814.1"/>
    <property type="molecule type" value="Genomic_DNA"/>
</dbReference>
<sequence length="35" mass="4089">MCIILNFLDSYMRKIDGVLVFLVEVSEDEIRLISN</sequence>
<evidence type="ECO:0000313" key="2">
    <source>
        <dbReference type="Proteomes" id="UP000254412"/>
    </source>
</evidence>
<dbReference type="AlphaFoldDB" id="A0A380GM10"/>